<dbReference type="SUPFAM" id="SSF53822">
    <property type="entry name" value="Periplasmic binding protein-like I"/>
    <property type="match status" value="1"/>
</dbReference>
<dbReference type="InterPro" id="IPR000843">
    <property type="entry name" value="HTH_LacI"/>
</dbReference>
<dbReference type="PANTHER" id="PTHR30146:SF109">
    <property type="entry name" value="HTH-TYPE TRANSCRIPTIONAL REGULATOR GALS"/>
    <property type="match status" value="1"/>
</dbReference>
<keyword evidence="7" id="KW-1185">Reference proteome</keyword>
<evidence type="ECO:0000256" key="2">
    <source>
        <dbReference type="ARBA" id="ARBA00023125"/>
    </source>
</evidence>
<dbReference type="Pfam" id="PF13377">
    <property type="entry name" value="Peripla_BP_3"/>
    <property type="match status" value="1"/>
</dbReference>
<dbReference type="PROSITE" id="PS50932">
    <property type="entry name" value="HTH_LACI_2"/>
    <property type="match status" value="1"/>
</dbReference>
<evidence type="ECO:0000259" key="5">
    <source>
        <dbReference type="PROSITE" id="PS50932"/>
    </source>
</evidence>
<organism evidence="6 7">
    <name type="scientific">Agromyces lapidis</name>
    <dbReference type="NCBI Taxonomy" id="279574"/>
    <lineage>
        <taxon>Bacteria</taxon>
        <taxon>Bacillati</taxon>
        <taxon>Actinomycetota</taxon>
        <taxon>Actinomycetes</taxon>
        <taxon>Micrococcales</taxon>
        <taxon>Microbacteriaceae</taxon>
        <taxon>Agromyces</taxon>
    </lineage>
</organism>
<proteinExistence type="predicted"/>
<dbReference type="RefSeq" id="WP_212277366.1">
    <property type="nucleotide sequence ID" value="NZ_BAAANI010000004.1"/>
</dbReference>
<dbReference type="EMBL" id="JBHMBL010000003">
    <property type="protein sequence ID" value="MFB9643484.1"/>
    <property type="molecule type" value="Genomic_DNA"/>
</dbReference>
<dbReference type="Gene3D" id="1.10.260.40">
    <property type="entry name" value="lambda repressor-like DNA-binding domains"/>
    <property type="match status" value="1"/>
</dbReference>
<feature type="domain" description="HTH lacI-type" evidence="5">
    <location>
        <begin position="21"/>
        <end position="75"/>
    </location>
</feature>
<dbReference type="InterPro" id="IPR046335">
    <property type="entry name" value="LacI/GalR-like_sensor"/>
</dbReference>
<keyword evidence="2 6" id="KW-0238">DNA-binding</keyword>
<dbReference type="PROSITE" id="PS00356">
    <property type="entry name" value="HTH_LACI_1"/>
    <property type="match status" value="1"/>
</dbReference>
<dbReference type="Pfam" id="PF00356">
    <property type="entry name" value="LacI"/>
    <property type="match status" value="1"/>
</dbReference>
<feature type="region of interest" description="Disordered" evidence="4">
    <location>
        <begin position="1"/>
        <end position="20"/>
    </location>
</feature>
<accession>A0ABV5ST03</accession>
<keyword evidence="3" id="KW-0804">Transcription</keyword>
<gene>
    <name evidence="6" type="ORF">ACFFQV_14390</name>
</gene>
<dbReference type="PANTHER" id="PTHR30146">
    <property type="entry name" value="LACI-RELATED TRANSCRIPTIONAL REPRESSOR"/>
    <property type="match status" value="1"/>
</dbReference>
<evidence type="ECO:0000256" key="3">
    <source>
        <dbReference type="ARBA" id="ARBA00023163"/>
    </source>
</evidence>
<dbReference type="SMART" id="SM00354">
    <property type="entry name" value="HTH_LACI"/>
    <property type="match status" value="1"/>
</dbReference>
<dbReference type="InterPro" id="IPR028082">
    <property type="entry name" value="Peripla_BP_I"/>
</dbReference>
<sequence length="371" mass="38978">MTGGEEPETPAGRPGHRSAGPTLKDVAAIAGVSYRTVSNVINGRVHVSESTRERVEVAIAELGYRPQLAARQLRMGRSNLITLSVPFLSLPYFAQLAHAVVGAAERVGYDVVVDETHGDPERELRAAAGFQTLLTDGILLSPMSLSDAQLVAARGNTPLVVLGERIRAARVDRVVVDSVTSSRDATAHLIASGRDTLGFLGAVPDASSGAAAADLRLEGFRSALRAAGLEARPKHLLEVSPWDPASPDGDYSREEGYARVRALLAGRSGRGGSDPLDGLDGLVCANDLLAIGALRAFREAGVEVPGQVAVVGWDDSPESAYAAPSLTSIAPDLTELARLAVASLLRLVDDPNSPPRVEQAPYRLVVRESAP</sequence>
<dbReference type="Gene3D" id="3.40.50.2300">
    <property type="match status" value="2"/>
</dbReference>
<dbReference type="CDD" id="cd01392">
    <property type="entry name" value="HTH_LacI"/>
    <property type="match status" value="1"/>
</dbReference>
<dbReference type="CDD" id="cd06267">
    <property type="entry name" value="PBP1_LacI_sugar_binding-like"/>
    <property type="match status" value="1"/>
</dbReference>
<dbReference type="SUPFAM" id="SSF47413">
    <property type="entry name" value="lambda repressor-like DNA-binding domains"/>
    <property type="match status" value="1"/>
</dbReference>
<comment type="caution">
    <text evidence="6">The sequence shown here is derived from an EMBL/GenBank/DDBJ whole genome shotgun (WGS) entry which is preliminary data.</text>
</comment>
<evidence type="ECO:0000313" key="7">
    <source>
        <dbReference type="Proteomes" id="UP001589667"/>
    </source>
</evidence>
<dbReference type="GO" id="GO:0003677">
    <property type="term" value="F:DNA binding"/>
    <property type="evidence" value="ECO:0007669"/>
    <property type="project" value="UniProtKB-KW"/>
</dbReference>
<name>A0ABV5ST03_9MICO</name>
<keyword evidence="1" id="KW-0805">Transcription regulation</keyword>
<reference evidence="6 7" key="1">
    <citation type="submission" date="2024-09" db="EMBL/GenBank/DDBJ databases">
        <authorList>
            <person name="Sun Q."/>
            <person name="Mori K."/>
        </authorList>
    </citation>
    <scope>NUCLEOTIDE SEQUENCE [LARGE SCALE GENOMIC DNA]</scope>
    <source>
        <strain evidence="6 7">JCM 14321</strain>
    </source>
</reference>
<protein>
    <submittedName>
        <fullName evidence="6">LacI family DNA-binding transcriptional regulator</fullName>
    </submittedName>
</protein>
<evidence type="ECO:0000256" key="1">
    <source>
        <dbReference type="ARBA" id="ARBA00023015"/>
    </source>
</evidence>
<evidence type="ECO:0000313" key="6">
    <source>
        <dbReference type="EMBL" id="MFB9643484.1"/>
    </source>
</evidence>
<evidence type="ECO:0000256" key="4">
    <source>
        <dbReference type="SAM" id="MobiDB-lite"/>
    </source>
</evidence>
<dbReference type="Proteomes" id="UP001589667">
    <property type="component" value="Unassembled WGS sequence"/>
</dbReference>
<dbReference type="InterPro" id="IPR010982">
    <property type="entry name" value="Lambda_DNA-bd_dom_sf"/>
</dbReference>